<keyword evidence="2" id="KW-1185">Reference proteome</keyword>
<reference evidence="1 2" key="1">
    <citation type="submission" date="2020-08" db="EMBL/GenBank/DDBJ databases">
        <title>Genomic Encyclopedia of Type Strains, Phase IV (KMG-IV): sequencing the most valuable type-strain genomes for metagenomic binning, comparative biology and taxonomic classification.</title>
        <authorList>
            <person name="Goeker M."/>
        </authorList>
    </citation>
    <scope>NUCLEOTIDE SEQUENCE [LARGE SCALE GENOMIC DNA]</scope>
    <source>
        <strain evidence="1 2">DSM 29348</strain>
    </source>
</reference>
<dbReference type="RefSeq" id="WP_183953505.1">
    <property type="nucleotide sequence ID" value="NZ_JACIEB010000001.1"/>
</dbReference>
<comment type="caution">
    <text evidence="1">The sequence shown here is derived from an EMBL/GenBank/DDBJ whole genome shotgun (WGS) entry which is preliminary data.</text>
</comment>
<gene>
    <name evidence="1" type="ORF">GGR44_000108</name>
</gene>
<evidence type="ECO:0000313" key="2">
    <source>
        <dbReference type="Proteomes" id="UP000552757"/>
    </source>
</evidence>
<dbReference type="AlphaFoldDB" id="A0A7W6GMH4"/>
<protein>
    <submittedName>
        <fullName evidence="1">Uncharacterized protein</fullName>
    </submittedName>
</protein>
<proteinExistence type="predicted"/>
<dbReference type="EMBL" id="JACIEB010000001">
    <property type="protein sequence ID" value="MBB3980477.1"/>
    <property type="molecule type" value="Genomic_DNA"/>
</dbReference>
<dbReference type="Proteomes" id="UP000552757">
    <property type="component" value="Unassembled WGS sequence"/>
</dbReference>
<name>A0A7W6GMH4_9SPHN</name>
<accession>A0A7W6GMH4</accession>
<organism evidence="1 2">
    <name type="scientific">Sphingobium fontiphilum</name>
    <dbReference type="NCBI Taxonomy" id="944425"/>
    <lineage>
        <taxon>Bacteria</taxon>
        <taxon>Pseudomonadati</taxon>
        <taxon>Pseudomonadota</taxon>
        <taxon>Alphaproteobacteria</taxon>
        <taxon>Sphingomonadales</taxon>
        <taxon>Sphingomonadaceae</taxon>
        <taxon>Sphingobium</taxon>
    </lineage>
</organism>
<sequence>MHMMDDRSLRAARDRAYVLADSGQFDGAHAVEMALIAEGWPNARRAMESGFARKAVGERCQAAQAH</sequence>
<evidence type="ECO:0000313" key="1">
    <source>
        <dbReference type="EMBL" id="MBB3980477.1"/>
    </source>
</evidence>